<proteinExistence type="predicted"/>
<sequence length="213" mass="24490">MEPTGTGFKLFYAPNLNGIVKFCINSVDIVPTSMNGKYILCIWAKDEQSARNALRDACISQSFAHHQNQLYTCSMCLIPSKFDNIILERVVLNPLINRNICQKLLQPLDQTDLNHVHNIDPINFPETCFINVNTQRDTMICITIYYDMIRMLLTPNYVSNPFGCQKEKILQEFNKANRFLESDDVNVLAFNKLIMHKMTLAESQQSRSTCMIL</sequence>
<organism evidence="1">
    <name type="scientific">Satyrvirus sp</name>
    <dbReference type="NCBI Taxonomy" id="2487771"/>
    <lineage>
        <taxon>Viruses</taxon>
        <taxon>Varidnaviria</taxon>
        <taxon>Bamfordvirae</taxon>
        <taxon>Nucleocytoviricota</taxon>
        <taxon>Megaviricetes</taxon>
        <taxon>Imitervirales</taxon>
        <taxon>Mimiviridae</taxon>
        <taxon>Megamimivirinae</taxon>
    </lineage>
</organism>
<gene>
    <name evidence="1" type="ORF">Satyrvirus27_14</name>
</gene>
<protein>
    <submittedName>
        <fullName evidence="1">Uncharacterized protein</fullName>
    </submittedName>
</protein>
<dbReference type="EMBL" id="MK072463">
    <property type="protein sequence ID" value="AYV85637.1"/>
    <property type="molecule type" value="Genomic_DNA"/>
</dbReference>
<accession>A0A3G5AEN5</accession>
<evidence type="ECO:0000313" key="1">
    <source>
        <dbReference type="EMBL" id="AYV85637.1"/>
    </source>
</evidence>
<name>A0A3G5AEN5_9VIRU</name>
<reference evidence="1" key="1">
    <citation type="submission" date="2018-10" db="EMBL/GenBank/DDBJ databases">
        <title>Hidden diversity of soil giant viruses.</title>
        <authorList>
            <person name="Schulz F."/>
            <person name="Alteio L."/>
            <person name="Goudeau D."/>
            <person name="Ryan E.M."/>
            <person name="Malmstrom R.R."/>
            <person name="Blanchard J."/>
            <person name="Woyke T."/>
        </authorList>
    </citation>
    <scope>NUCLEOTIDE SEQUENCE</scope>
    <source>
        <strain evidence="1">SAV1</strain>
    </source>
</reference>